<dbReference type="InterPro" id="IPR029032">
    <property type="entry name" value="AhpD-like"/>
</dbReference>
<gene>
    <name evidence="2" type="ORF">BJ980_002242</name>
</gene>
<dbReference type="NCBIfam" id="TIGR00778">
    <property type="entry name" value="ahpD_dom"/>
    <property type="match status" value="1"/>
</dbReference>
<dbReference type="Gene3D" id="1.20.1290.10">
    <property type="entry name" value="AhpD-like"/>
    <property type="match status" value="1"/>
</dbReference>
<evidence type="ECO:0000313" key="3">
    <source>
        <dbReference type="Proteomes" id="UP000540656"/>
    </source>
</evidence>
<name>A0A7Y9S410_9ACTN</name>
<proteinExistence type="predicted"/>
<dbReference type="SUPFAM" id="SSF69118">
    <property type="entry name" value="AhpD-like"/>
    <property type="match status" value="1"/>
</dbReference>
<dbReference type="Pfam" id="PF02627">
    <property type="entry name" value="CMD"/>
    <property type="match status" value="1"/>
</dbReference>
<reference evidence="2 3" key="1">
    <citation type="submission" date="2020-07" db="EMBL/GenBank/DDBJ databases">
        <title>Sequencing the genomes of 1000 actinobacteria strains.</title>
        <authorList>
            <person name="Klenk H.-P."/>
        </authorList>
    </citation>
    <scope>NUCLEOTIDE SEQUENCE [LARGE SCALE GENOMIC DNA]</scope>
    <source>
        <strain evidence="2 3">DSM 23819</strain>
    </source>
</reference>
<keyword evidence="3" id="KW-1185">Reference proteome</keyword>
<dbReference type="InterPro" id="IPR004675">
    <property type="entry name" value="AhpD_core"/>
</dbReference>
<accession>A0A7Y9S410</accession>
<sequence length="156" mass="16748">MTIEPRMSNPATIIPQAYKGIGDLLAAGASGDLPPSTIELVALRVSQLNGCAACIQGHVINGPGVGLTVSQMLGLPAFRESPFFDEAEKAALELTDALTNLVGSQEAVSDELWREVTKHYGEKQIAALILTIATNNLFNRINIAVREDAMEPFWTQ</sequence>
<dbReference type="PANTHER" id="PTHR34846:SF7">
    <property type="entry name" value="BLL7811 PROTEIN"/>
    <property type="match status" value="1"/>
</dbReference>
<evidence type="ECO:0000313" key="2">
    <source>
        <dbReference type="EMBL" id="NYG59319.1"/>
    </source>
</evidence>
<feature type="domain" description="Carboxymuconolactone decarboxylase-like" evidence="1">
    <location>
        <begin position="15"/>
        <end position="96"/>
    </location>
</feature>
<dbReference type="PANTHER" id="PTHR34846">
    <property type="entry name" value="4-CARBOXYMUCONOLACTONE DECARBOXYLASE FAMILY PROTEIN (AFU_ORTHOLOGUE AFUA_6G11590)"/>
    <property type="match status" value="1"/>
</dbReference>
<dbReference type="GO" id="GO:0051920">
    <property type="term" value="F:peroxiredoxin activity"/>
    <property type="evidence" value="ECO:0007669"/>
    <property type="project" value="InterPro"/>
</dbReference>
<dbReference type="InterPro" id="IPR003779">
    <property type="entry name" value="CMD-like"/>
</dbReference>
<keyword evidence="2" id="KW-0560">Oxidoreductase</keyword>
<comment type="caution">
    <text evidence="2">The sequence shown here is derived from an EMBL/GenBank/DDBJ whole genome shotgun (WGS) entry which is preliminary data.</text>
</comment>
<dbReference type="AlphaFoldDB" id="A0A7Y9S410"/>
<organism evidence="2 3">
    <name type="scientific">Nocardioides daedukensis</name>
    <dbReference type="NCBI Taxonomy" id="634462"/>
    <lineage>
        <taxon>Bacteria</taxon>
        <taxon>Bacillati</taxon>
        <taxon>Actinomycetota</taxon>
        <taxon>Actinomycetes</taxon>
        <taxon>Propionibacteriales</taxon>
        <taxon>Nocardioidaceae</taxon>
        <taxon>Nocardioides</taxon>
    </lineage>
</organism>
<evidence type="ECO:0000259" key="1">
    <source>
        <dbReference type="Pfam" id="PF02627"/>
    </source>
</evidence>
<keyword evidence="2" id="KW-0575">Peroxidase</keyword>
<protein>
    <submittedName>
        <fullName evidence="2">AhpD family alkylhydroperoxidase</fullName>
    </submittedName>
</protein>
<dbReference type="EMBL" id="JACCAA010000001">
    <property type="protein sequence ID" value="NYG59319.1"/>
    <property type="molecule type" value="Genomic_DNA"/>
</dbReference>
<dbReference type="RefSeq" id="WP_246279961.1">
    <property type="nucleotide sequence ID" value="NZ_JACCAA010000001.1"/>
</dbReference>
<dbReference type="Proteomes" id="UP000540656">
    <property type="component" value="Unassembled WGS sequence"/>
</dbReference>